<dbReference type="AlphaFoldDB" id="A0A1I3RI42"/>
<dbReference type="Proteomes" id="UP000198915">
    <property type="component" value="Unassembled WGS sequence"/>
</dbReference>
<dbReference type="STRING" id="1884381.SAMN05518846_103448"/>
<gene>
    <name evidence="1" type="ORF">SAMN05518846_103448</name>
</gene>
<reference evidence="2" key="1">
    <citation type="submission" date="2016-10" db="EMBL/GenBank/DDBJ databases">
        <authorList>
            <person name="Varghese N."/>
            <person name="Submissions S."/>
        </authorList>
    </citation>
    <scope>NUCLEOTIDE SEQUENCE [LARGE SCALE GENOMIC DNA]</scope>
    <source>
        <strain evidence="2">OK042</strain>
    </source>
</reference>
<dbReference type="RefSeq" id="WP_092267457.1">
    <property type="nucleotide sequence ID" value="NZ_BJOE01000006.1"/>
</dbReference>
<evidence type="ECO:0000313" key="1">
    <source>
        <dbReference type="EMBL" id="SFJ46223.1"/>
    </source>
</evidence>
<protein>
    <submittedName>
        <fullName evidence="1">Uncharacterized protein</fullName>
    </submittedName>
</protein>
<organism evidence="1 2">
    <name type="scientific">Brevibacillus centrosporus</name>
    <dbReference type="NCBI Taxonomy" id="54910"/>
    <lineage>
        <taxon>Bacteria</taxon>
        <taxon>Bacillati</taxon>
        <taxon>Bacillota</taxon>
        <taxon>Bacilli</taxon>
        <taxon>Bacillales</taxon>
        <taxon>Paenibacillaceae</taxon>
        <taxon>Brevibacillus</taxon>
    </lineage>
</organism>
<evidence type="ECO:0000313" key="2">
    <source>
        <dbReference type="Proteomes" id="UP000198915"/>
    </source>
</evidence>
<keyword evidence="2" id="KW-1185">Reference proteome</keyword>
<accession>A0A1I3RI42</accession>
<proteinExistence type="predicted"/>
<sequence>MSNVYVLKDGKIEAANGFISKDALLFATPKRSIDDFIKQNKEQFKENQASILKGIEESKRR</sequence>
<name>A0A1I3RI42_9BACL</name>
<dbReference type="EMBL" id="FORT01000003">
    <property type="protein sequence ID" value="SFJ46223.1"/>
    <property type="molecule type" value="Genomic_DNA"/>
</dbReference>